<keyword evidence="3" id="KW-1185">Reference proteome</keyword>
<evidence type="ECO:0000256" key="1">
    <source>
        <dbReference type="SAM" id="MobiDB-lite"/>
    </source>
</evidence>
<feature type="region of interest" description="Disordered" evidence="1">
    <location>
        <begin position="41"/>
        <end position="99"/>
    </location>
</feature>
<sequence length="99" mass="11221">MIRLKKLARDDLAKLVIASITARDIAEWRDRRLQPERLSWSEGRMGRASDAVTRARARGRTRARSRKRDPGWQDPTLAENTIDTTDSSNTTSSRKGGRA</sequence>
<comment type="caution">
    <text evidence="2">The sequence shown here is derived from an EMBL/GenBank/DDBJ whole genome shotgun (WGS) entry which is preliminary data.</text>
</comment>
<name>A0A399IVE6_9RHOB</name>
<organism evidence="2 3">
    <name type="scientific">Pseudooceanicola sediminis</name>
    <dbReference type="NCBI Taxonomy" id="2211117"/>
    <lineage>
        <taxon>Bacteria</taxon>
        <taxon>Pseudomonadati</taxon>
        <taxon>Pseudomonadota</taxon>
        <taxon>Alphaproteobacteria</taxon>
        <taxon>Rhodobacterales</taxon>
        <taxon>Paracoccaceae</taxon>
        <taxon>Pseudooceanicola</taxon>
    </lineage>
</organism>
<evidence type="ECO:0000313" key="3">
    <source>
        <dbReference type="Proteomes" id="UP000265848"/>
    </source>
</evidence>
<reference evidence="2 3" key="1">
    <citation type="submission" date="2018-08" db="EMBL/GenBank/DDBJ databases">
        <title>Pseudooceanicola sediminis CY03 in the family Rhodobacteracea.</title>
        <authorList>
            <person name="Zhang Y.-J."/>
        </authorList>
    </citation>
    <scope>NUCLEOTIDE SEQUENCE [LARGE SCALE GENOMIC DNA]</scope>
    <source>
        <strain evidence="2 3">CY03</strain>
    </source>
</reference>
<evidence type="ECO:0000313" key="2">
    <source>
        <dbReference type="EMBL" id="RII37103.1"/>
    </source>
</evidence>
<feature type="compositionally biased region" description="Basic residues" evidence="1">
    <location>
        <begin position="55"/>
        <end position="67"/>
    </location>
</feature>
<proteinExistence type="predicted"/>
<dbReference type="EMBL" id="QWJJ01000022">
    <property type="protein sequence ID" value="RII37103.1"/>
    <property type="molecule type" value="Genomic_DNA"/>
</dbReference>
<feature type="compositionally biased region" description="Low complexity" evidence="1">
    <location>
        <begin position="80"/>
        <end position="93"/>
    </location>
</feature>
<protein>
    <submittedName>
        <fullName evidence="2">Uncharacterized protein</fullName>
    </submittedName>
</protein>
<dbReference type="AlphaFoldDB" id="A0A399IVE6"/>
<gene>
    <name evidence="2" type="ORF">DL237_19050</name>
</gene>
<accession>A0A399IVE6</accession>
<dbReference type="Proteomes" id="UP000265848">
    <property type="component" value="Unassembled WGS sequence"/>
</dbReference>